<proteinExistence type="predicted"/>
<dbReference type="Proteomes" id="UP000054771">
    <property type="component" value="Unassembled WGS sequence"/>
</dbReference>
<dbReference type="AlphaFoldDB" id="A0A0U5GM71"/>
<evidence type="ECO:0000313" key="1">
    <source>
        <dbReference type="EMBL" id="CEN60649.1"/>
    </source>
</evidence>
<keyword evidence="2" id="KW-1185">Reference proteome</keyword>
<accession>A0A0U5GM71</accession>
<evidence type="ECO:0000313" key="2">
    <source>
        <dbReference type="Proteomes" id="UP000054771"/>
    </source>
</evidence>
<gene>
    <name evidence="1" type="ORF">ASPCAL03084</name>
</gene>
<name>A0A0U5GM71_ASPCI</name>
<reference evidence="2" key="1">
    <citation type="journal article" date="2016" name="Genome Announc.">
        <title>Draft genome sequences of fungus Aspergillus calidoustus.</title>
        <authorList>
            <person name="Horn F."/>
            <person name="Linde J."/>
            <person name="Mattern D.J."/>
            <person name="Walther G."/>
            <person name="Guthke R."/>
            <person name="Scherlach K."/>
            <person name="Martin K."/>
            <person name="Brakhage A.A."/>
            <person name="Petzke L."/>
            <person name="Valiante V."/>
        </authorList>
    </citation>
    <scope>NUCLEOTIDE SEQUENCE [LARGE SCALE GENOMIC DNA]</scope>
    <source>
        <strain evidence="2">SF006504</strain>
    </source>
</reference>
<protein>
    <submittedName>
        <fullName evidence="1">Uncharacterized protein</fullName>
    </submittedName>
</protein>
<dbReference type="EMBL" id="CDMC01000002">
    <property type="protein sequence ID" value="CEN60649.1"/>
    <property type="molecule type" value="Genomic_DNA"/>
</dbReference>
<dbReference type="OrthoDB" id="4408244at2759"/>
<organism evidence="1 2">
    <name type="scientific">Aspergillus calidoustus</name>
    <dbReference type="NCBI Taxonomy" id="454130"/>
    <lineage>
        <taxon>Eukaryota</taxon>
        <taxon>Fungi</taxon>
        <taxon>Dikarya</taxon>
        <taxon>Ascomycota</taxon>
        <taxon>Pezizomycotina</taxon>
        <taxon>Eurotiomycetes</taxon>
        <taxon>Eurotiomycetidae</taxon>
        <taxon>Eurotiales</taxon>
        <taxon>Aspergillaceae</taxon>
        <taxon>Aspergillus</taxon>
        <taxon>Aspergillus subgen. Nidulantes</taxon>
    </lineage>
</organism>
<sequence>MAPLYEIWLFEAKPVPELDLPVSWTPALRTLGTNTTNLYTIAGGIRLADGPYTHRIMRGIPFNPAFDPISDFDKFTPIGTLDEAGFCKFEEVFERTEAGPNQFFFIRVFGEMAMAGLMSWDVVREWRGKARYAEREWEMFLGEYTIADRRFIGMLEQMEQKN</sequence>